<dbReference type="GO" id="GO:0043165">
    <property type="term" value="P:Gram-negative-bacterium-type cell outer membrane assembly"/>
    <property type="evidence" value="ECO:0007669"/>
    <property type="project" value="UniProtKB-UniRule"/>
</dbReference>
<evidence type="ECO:0000313" key="6">
    <source>
        <dbReference type="EMBL" id="SKA93789.1"/>
    </source>
</evidence>
<dbReference type="HAMAP" id="MF_00925">
    <property type="entry name" value="OM_assembly_BamE"/>
    <property type="match status" value="1"/>
</dbReference>
<dbReference type="InterPro" id="IPR026592">
    <property type="entry name" value="BamE"/>
</dbReference>
<keyword evidence="4" id="KW-0564">Palmitate</keyword>
<accession>A0A1T4XW49</accession>
<feature type="domain" description="Outer membrane protein assembly factor BamE" evidence="5">
    <location>
        <begin position="28"/>
        <end position="97"/>
    </location>
</feature>
<keyword evidence="3 4" id="KW-0998">Cell outer membrane</keyword>
<keyword evidence="7" id="KW-1185">Reference proteome</keyword>
<dbReference type="EMBL" id="FUYB01000025">
    <property type="protein sequence ID" value="SKA93789.1"/>
    <property type="molecule type" value="Genomic_DNA"/>
</dbReference>
<evidence type="ECO:0000256" key="3">
    <source>
        <dbReference type="ARBA" id="ARBA00023237"/>
    </source>
</evidence>
<keyword evidence="4" id="KW-0449">Lipoprotein</keyword>
<dbReference type="GO" id="GO:0051205">
    <property type="term" value="P:protein insertion into membrane"/>
    <property type="evidence" value="ECO:0007669"/>
    <property type="project" value="UniProtKB-UniRule"/>
</dbReference>
<dbReference type="STRING" id="92487.SAMN02745130_03566"/>
<keyword evidence="1 4" id="KW-0732">Signal</keyword>
<dbReference type="Pfam" id="PF04355">
    <property type="entry name" value="BamE"/>
    <property type="match status" value="1"/>
</dbReference>
<evidence type="ECO:0000313" key="7">
    <source>
        <dbReference type="Proteomes" id="UP000190460"/>
    </source>
</evidence>
<protein>
    <recommendedName>
        <fullName evidence="4">Outer membrane protein assembly factor BamE</fullName>
    </recommendedName>
</protein>
<evidence type="ECO:0000256" key="2">
    <source>
        <dbReference type="ARBA" id="ARBA00023136"/>
    </source>
</evidence>
<dbReference type="PROSITE" id="PS51257">
    <property type="entry name" value="PROKAR_LIPOPROTEIN"/>
    <property type="match status" value="1"/>
</dbReference>
<organism evidence="6 7">
    <name type="scientific">Thiothrix eikelboomii</name>
    <dbReference type="NCBI Taxonomy" id="92487"/>
    <lineage>
        <taxon>Bacteria</taxon>
        <taxon>Pseudomonadati</taxon>
        <taxon>Pseudomonadota</taxon>
        <taxon>Gammaproteobacteria</taxon>
        <taxon>Thiotrichales</taxon>
        <taxon>Thiotrichaceae</taxon>
        <taxon>Thiothrix</taxon>
    </lineage>
</organism>
<dbReference type="Gene3D" id="3.30.1450.10">
    <property type="match status" value="1"/>
</dbReference>
<dbReference type="PANTHER" id="PTHR37482:SF1">
    <property type="entry name" value="OUTER MEMBRANE PROTEIN ASSEMBLY FACTOR BAME"/>
    <property type="match status" value="1"/>
</dbReference>
<evidence type="ECO:0000256" key="1">
    <source>
        <dbReference type="ARBA" id="ARBA00022729"/>
    </source>
</evidence>
<keyword evidence="2 4" id="KW-0472">Membrane</keyword>
<dbReference type="Proteomes" id="UP000190460">
    <property type="component" value="Unassembled WGS sequence"/>
</dbReference>
<comment type="similarity">
    <text evidence="4">Belongs to the BamE family.</text>
</comment>
<dbReference type="AlphaFoldDB" id="A0A1T4XW49"/>
<reference evidence="6 7" key="1">
    <citation type="submission" date="2017-02" db="EMBL/GenBank/DDBJ databases">
        <authorList>
            <person name="Peterson S.W."/>
        </authorList>
    </citation>
    <scope>NUCLEOTIDE SEQUENCE [LARGE SCALE GENOMIC DNA]</scope>
    <source>
        <strain evidence="6 7">ATCC 49788</strain>
    </source>
</reference>
<dbReference type="RefSeq" id="WP_078924010.1">
    <property type="nucleotide sequence ID" value="NZ_FUYB01000025.1"/>
</dbReference>
<evidence type="ECO:0000256" key="4">
    <source>
        <dbReference type="HAMAP-Rule" id="MF_00925"/>
    </source>
</evidence>
<comment type="subcellular location">
    <subcellularLocation>
        <location evidence="4">Cell outer membrane</location>
        <topology evidence="4">Lipid-anchor</topology>
    </subcellularLocation>
</comment>
<sequence>MKKRLITLTILALLLSGCSLYRMNIQQGNLITQEELSQLRPGMSQAQVQDILGTPLLTDDFRQNRWDYVFYLKEGNKEAKRSGITVFFNQAGQVTDIKKDLAAG</sequence>
<dbReference type="InterPro" id="IPR037873">
    <property type="entry name" value="BamE-like"/>
</dbReference>
<name>A0A1T4XW49_9GAMM</name>
<comment type="subunit">
    <text evidence="4">Part of the Bam complex.</text>
</comment>
<comment type="function">
    <text evidence="4">Part of the outer membrane protein assembly complex, which is involved in assembly and insertion of beta-barrel proteins into the outer membrane.</text>
</comment>
<proteinExistence type="inferred from homology"/>
<dbReference type="OrthoDB" id="9808250at2"/>
<dbReference type="GO" id="GO:1990063">
    <property type="term" value="C:Bam protein complex"/>
    <property type="evidence" value="ECO:0007669"/>
    <property type="project" value="TreeGrafter"/>
</dbReference>
<evidence type="ECO:0000259" key="5">
    <source>
        <dbReference type="Pfam" id="PF04355"/>
    </source>
</evidence>
<dbReference type="PANTHER" id="PTHR37482">
    <property type="entry name" value="OUTER MEMBRANE PROTEIN ASSEMBLY FACTOR BAME"/>
    <property type="match status" value="1"/>
</dbReference>
<dbReference type="InterPro" id="IPR007450">
    <property type="entry name" value="BamE_dom"/>
</dbReference>
<gene>
    <name evidence="4" type="primary">bamE</name>
    <name evidence="6" type="ORF">SAMN02745130_03566</name>
</gene>
<dbReference type="GO" id="GO:0030674">
    <property type="term" value="F:protein-macromolecule adaptor activity"/>
    <property type="evidence" value="ECO:0007669"/>
    <property type="project" value="TreeGrafter"/>
</dbReference>